<feature type="region of interest" description="Disordered" evidence="7">
    <location>
        <begin position="252"/>
        <end position="311"/>
    </location>
</feature>
<dbReference type="InterPro" id="IPR051202">
    <property type="entry name" value="Peptidase_C40"/>
</dbReference>
<dbReference type="EMBL" id="JAUSUO010000001">
    <property type="protein sequence ID" value="MDQ0342410.1"/>
    <property type="molecule type" value="Genomic_DNA"/>
</dbReference>
<feature type="signal peptide" evidence="8">
    <location>
        <begin position="1"/>
        <end position="30"/>
    </location>
</feature>
<feature type="coiled-coil region" evidence="6">
    <location>
        <begin position="41"/>
        <end position="107"/>
    </location>
</feature>
<evidence type="ECO:0000256" key="7">
    <source>
        <dbReference type="SAM" id="MobiDB-lite"/>
    </source>
</evidence>
<evidence type="ECO:0000259" key="9">
    <source>
        <dbReference type="PROSITE" id="PS51935"/>
    </source>
</evidence>
<keyword evidence="2" id="KW-0645">Protease</keyword>
<dbReference type="PROSITE" id="PS51935">
    <property type="entry name" value="NLPC_P60"/>
    <property type="match status" value="1"/>
</dbReference>
<dbReference type="Gene3D" id="6.10.250.3150">
    <property type="match status" value="1"/>
</dbReference>
<evidence type="ECO:0000256" key="4">
    <source>
        <dbReference type="ARBA" id="ARBA00022801"/>
    </source>
</evidence>
<keyword evidence="4" id="KW-0378">Hydrolase</keyword>
<dbReference type="InterPro" id="IPR057309">
    <property type="entry name" value="PcsB_CC"/>
</dbReference>
<name>A0ABU0D1Y6_9BACI</name>
<evidence type="ECO:0000256" key="6">
    <source>
        <dbReference type="SAM" id="Coils"/>
    </source>
</evidence>
<sequence>MKKRIIASSFSILLGASVLFTSLPSVTVFADENIDQEITVKQQEINSIQQQEREMKETLEQLDTQVNQTNEKIEATKKDISKTKKEAKQLESDIKELENRMKARLELIKKRARSIQTSGGATNYLDVILGAESFSDLVDRAFVINTIFSADKNILQEQEDDKTALEKSEADLKVKLDKVQNELKEVEELKEQLTYQINDKNSLLAAMEEQRNAATLQLKDLENQKAILIEKAKAEERRRAIEEAQKAERIAMEKEANSAEPTKNNEEKVQKENEVTPVKEKTETKQETKQETKTETKEEPAKSSTPVVSNNSSAIEKAIQVGSTMVGRSSYSWGAIDVKNRRFDCSGFVHWAYASAGVNIGRSTSALSTQGKKVSTSEMKRGDLIFFNTYKTNGHVGIYLGNGTFLNSNSSHGVSIDSLSNTYWKNAFKGHVRRVVN</sequence>
<evidence type="ECO:0000256" key="2">
    <source>
        <dbReference type="ARBA" id="ARBA00022670"/>
    </source>
</evidence>
<feature type="compositionally biased region" description="Basic and acidic residues" evidence="7">
    <location>
        <begin position="252"/>
        <end position="301"/>
    </location>
</feature>
<keyword evidence="3 8" id="KW-0732">Signal</keyword>
<evidence type="ECO:0000256" key="1">
    <source>
        <dbReference type="ARBA" id="ARBA00007074"/>
    </source>
</evidence>
<dbReference type="RefSeq" id="WP_307415225.1">
    <property type="nucleotide sequence ID" value="NZ_JALIRM010000001.1"/>
</dbReference>
<keyword evidence="11" id="KW-1185">Reference proteome</keyword>
<dbReference type="Pfam" id="PF24568">
    <property type="entry name" value="CC_PcsB"/>
    <property type="match status" value="1"/>
</dbReference>
<comment type="caution">
    <text evidence="10">The sequence shown here is derived from an EMBL/GenBank/DDBJ whole genome shotgun (WGS) entry which is preliminary data.</text>
</comment>
<evidence type="ECO:0000256" key="8">
    <source>
        <dbReference type="SAM" id="SignalP"/>
    </source>
</evidence>
<comment type="similarity">
    <text evidence="1">Belongs to the peptidase C40 family.</text>
</comment>
<dbReference type="PANTHER" id="PTHR47053">
    <property type="entry name" value="MUREIN DD-ENDOPEPTIDASE MEPH-RELATED"/>
    <property type="match status" value="1"/>
</dbReference>
<reference evidence="10 11" key="1">
    <citation type="submission" date="2023-07" db="EMBL/GenBank/DDBJ databases">
        <title>Genomic Encyclopedia of Type Strains, Phase IV (KMG-IV): sequencing the most valuable type-strain genomes for metagenomic binning, comparative biology and taxonomic classification.</title>
        <authorList>
            <person name="Goeker M."/>
        </authorList>
    </citation>
    <scope>NUCLEOTIDE SEQUENCE [LARGE SCALE GENOMIC DNA]</scope>
    <source>
        <strain evidence="10 11">DSM 27848</strain>
    </source>
</reference>
<evidence type="ECO:0000313" key="11">
    <source>
        <dbReference type="Proteomes" id="UP001232343"/>
    </source>
</evidence>
<evidence type="ECO:0000256" key="5">
    <source>
        <dbReference type="ARBA" id="ARBA00022807"/>
    </source>
</evidence>
<dbReference type="PANTHER" id="PTHR47053:SF1">
    <property type="entry name" value="MUREIN DD-ENDOPEPTIDASE MEPH-RELATED"/>
    <property type="match status" value="1"/>
</dbReference>
<feature type="compositionally biased region" description="Polar residues" evidence="7">
    <location>
        <begin position="302"/>
        <end position="311"/>
    </location>
</feature>
<dbReference type="InterPro" id="IPR000064">
    <property type="entry name" value="NLP_P60_dom"/>
</dbReference>
<organism evidence="10 11">
    <name type="scientific">Lederbergia wuyishanensis</name>
    <dbReference type="NCBI Taxonomy" id="1347903"/>
    <lineage>
        <taxon>Bacteria</taxon>
        <taxon>Bacillati</taxon>
        <taxon>Bacillota</taxon>
        <taxon>Bacilli</taxon>
        <taxon>Bacillales</taxon>
        <taxon>Bacillaceae</taxon>
        <taxon>Lederbergia</taxon>
    </lineage>
</organism>
<dbReference type="Pfam" id="PF00877">
    <property type="entry name" value="NLPC_P60"/>
    <property type="match status" value="1"/>
</dbReference>
<evidence type="ECO:0000313" key="10">
    <source>
        <dbReference type="EMBL" id="MDQ0342410.1"/>
    </source>
</evidence>
<feature type="chain" id="PRO_5046509943" evidence="8">
    <location>
        <begin position="31"/>
        <end position="437"/>
    </location>
</feature>
<keyword evidence="5" id="KW-0788">Thiol protease</keyword>
<dbReference type="Proteomes" id="UP001232343">
    <property type="component" value="Unassembled WGS sequence"/>
</dbReference>
<proteinExistence type="inferred from homology"/>
<accession>A0ABU0D1Y6</accession>
<dbReference type="InterPro" id="IPR038765">
    <property type="entry name" value="Papain-like_cys_pep_sf"/>
</dbReference>
<keyword evidence="6" id="KW-0175">Coiled coil</keyword>
<gene>
    <name evidence="10" type="ORF">J2S14_001203</name>
</gene>
<protein>
    <submittedName>
        <fullName evidence="10">Peptidoglycan hydrolase CwlO-like protein/uncharacterized protein YycO</fullName>
    </submittedName>
</protein>
<feature type="domain" description="NlpC/P60" evidence="9">
    <location>
        <begin position="312"/>
        <end position="435"/>
    </location>
</feature>
<evidence type="ECO:0000256" key="3">
    <source>
        <dbReference type="ARBA" id="ARBA00022729"/>
    </source>
</evidence>
<dbReference type="SUPFAM" id="SSF54001">
    <property type="entry name" value="Cysteine proteinases"/>
    <property type="match status" value="1"/>
</dbReference>
<dbReference type="Gene3D" id="3.90.1720.10">
    <property type="entry name" value="endopeptidase domain like (from Nostoc punctiforme)"/>
    <property type="match status" value="1"/>
</dbReference>